<keyword evidence="3" id="KW-1185">Reference proteome</keyword>
<feature type="region of interest" description="Disordered" evidence="1">
    <location>
        <begin position="115"/>
        <end position="159"/>
    </location>
</feature>
<proteinExistence type="predicted"/>
<comment type="caution">
    <text evidence="2">The sequence shown here is derived from an EMBL/GenBank/DDBJ whole genome shotgun (WGS) entry which is preliminary data.</text>
</comment>
<reference evidence="2" key="1">
    <citation type="submission" date="2019-06" db="EMBL/GenBank/DDBJ databases">
        <authorList>
            <person name="Gan P."/>
            <person name="Shirasu K."/>
        </authorList>
    </citation>
    <scope>NUCLEOTIDE SEQUENCE [LARGE SCALE GENOMIC DNA]</scope>
    <source>
        <strain evidence="2">CAD2</strain>
    </source>
</reference>
<dbReference type="OrthoDB" id="10281719at2759"/>
<sequence>MPTTRRLGPPSTFERAWIVDIDSVWVSPAHTGAQRPPDFKPRLRYTVAQGEPSAENTLLRDLCQDLPALPGPLAATCLSLALFQAGDADKLWPLPITTPAWHPLVESRAEIQSSFPTEGLPLQRPLHTGRASRPKMRDIRGMAKNEDRIPSLDRNSVPE</sequence>
<organism evidence="2 3">
    <name type="scientific">Colletotrichum siamense</name>
    <name type="common">Anthracnose fungus</name>
    <dbReference type="NCBI Taxonomy" id="690259"/>
    <lineage>
        <taxon>Eukaryota</taxon>
        <taxon>Fungi</taxon>
        <taxon>Dikarya</taxon>
        <taxon>Ascomycota</taxon>
        <taxon>Pezizomycotina</taxon>
        <taxon>Sordariomycetes</taxon>
        <taxon>Hypocreomycetidae</taxon>
        <taxon>Glomerellales</taxon>
        <taxon>Glomerellaceae</taxon>
        <taxon>Colletotrichum</taxon>
        <taxon>Colletotrichum gloeosporioides species complex</taxon>
    </lineage>
</organism>
<evidence type="ECO:0000256" key="1">
    <source>
        <dbReference type="SAM" id="MobiDB-lite"/>
    </source>
</evidence>
<gene>
    <name evidence="2" type="ORF">CGCSCA2_v007931</name>
</gene>
<dbReference type="Proteomes" id="UP000711996">
    <property type="component" value="Unassembled WGS sequence"/>
</dbReference>
<evidence type="ECO:0000313" key="3">
    <source>
        <dbReference type="Proteomes" id="UP000711996"/>
    </source>
</evidence>
<feature type="compositionally biased region" description="Basic and acidic residues" evidence="1">
    <location>
        <begin position="135"/>
        <end position="151"/>
    </location>
</feature>
<name>A0A9P5K457_COLSI</name>
<dbReference type="EMBL" id="QPMT01000024">
    <property type="protein sequence ID" value="KAF4857941.1"/>
    <property type="molecule type" value="Genomic_DNA"/>
</dbReference>
<accession>A0A9P5K457</accession>
<evidence type="ECO:0000313" key="2">
    <source>
        <dbReference type="EMBL" id="KAF4857941.1"/>
    </source>
</evidence>
<protein>
    <submittedName>
        <fullName evidence="2">Uncharacterized protein</fullName>
    </submittedName>
</protein>
<dbReference type="AlphaFoldDB" id="A0A9P5K457"/>